<keyword evidence="2" id="KW-0732">Signal</keyword>
<dbReference type="EMBL" id="FNIT01000005">
    <property type="protein sequence ID" value="SDO33689.1"/>
    <property type="molecule type" value="Genomic_DNA"/>
</dbReference>
<dbReference type="Gene3D" id="3.40.190.10">
    <property type="entry name" value="Periplasmic binding protein-like II"/>
    <property type="match status" value="2"/>
</dbReference>
<dbReference type="Pfam" id="PF01547">
    <property type="entry name" value="SBP_bac_1"/>
    <property type="match status" value="1"/>
</dbReference>
<keyword evidence="1" id="KW-0574">Periplasm</keyword>
<sequence>MPLLRTVPIALALLSTLIGGTAEAEGWSAVEQAARGERVEMDFVGGEAARNYFNWAAGEIERLYGVVLVARPVTSLDEAARRVEDAGAEGPDLVSTGGGSFHRLLDGNRLAPPFARRLPNWRLVDTARQPAALMDATRLTDGREVPTGATRLVFLADTARDPAPAGGLPSSLEALQLQAQVRPGSMPFPSPDDPAGLLFLQQVLFMTAPEPSILWRPAGESDVAATTAALWAWLDTLHATSWREGTEQPDGPAQIGLLREGAIAVAIATDPGTAAGVIARGTLPASVASFALEGGTIGGANYLAIPAASDTKDGAMVVANFLLSPEAQVRKADPAIWGEPTILAPERLAPAFRERLAAFGEAAGQPDGPGMNLVIQPLHPSWTAPLRAEWQRRYGG</sequence>
<feature type="chain" id="PRO_5011690346" evidence="2">
    <location>
        <begin position="25"/>
        <end position="396"/>
    </location>
</feature>
<dbReference type="Proteomes" id="UP000198793">
    <property type="component" value="Unassembled WGS sequence"/>
</dbReference>
<evidence type="ECO:0000313" key="4">
    <source>
        <dbReference type="Proteomes" id="UP000198793"/>
    </source>
</evidence>
<name>A0A1H0IQD2_9HYPH</name>
<dbReference type="SUPFAM" id="SSF53850">
    <property type="entry name" value="Periplasmic binding protein-like II"/>
    <property type="match status" value="1"/>
</dbReference>
<dbReference type="NCBIfam" id="NF008633">
    <property type="entry name" value="PRK11622.1"/>
    <property type="match status" value="1"/>
</dbReference>
<dbReference type="InterPro" id="IPR006059">
    <property type="entry name" value="SBP"/>
</dbReference>
<protein>
    <submittedName>
        <fullName evidence="3">Putative thiamine transport system substrate-binding protein</fullName>
    </submittedName>
</protein>
<dbReference type="RefSeq" id="WP_090673953.1">
    <property type="nucleotide sequence ID" value="NZ_FNIT01000005.1"/>
</dbReference>
<accession>A0A1H0IQD2</accession>
<organism evidence="3 4">
    <name type="scientific">Aureimonas jatrophae</name>
    <dbReference type="NCBI Taxonomy" id="1166073"/>
    <lineage>
        <taxon>Bacteria</taxon>
        <taxon>Pseudomonadati</taxon>
        <taxon>Pseudomonadota</taxon>
        <taxon>Alphaproteobacteria</taxon>
        <taxon>Hyphomicrobiales</taxon>
        <taxon>Aurantimonadaceae</taxon>
        <taxon>Aureimonas</taxon>
    </lineage>
</organism>
<dbReference type="STRING" id="1166073.SAMN05192530_105282"/>
<dbReference type="OrthoDB" id="3239593at2"/>
<proteinExistence type="predicted"/>
<dbReference type="PANTHER" id="PTHR42779:SF1">
    <property type="entry name" value="PROTEIN YNJB"/>
    <property type="match status" value="1"/>
</dbReference>
<feature type="signal peptide" evidence="2">
    <location>
        <begin position="1"/>
        <end position="24"/>
    </location>
</feature>
<keyword evidence="4" id="KW-1185">Reference proteome</keyword>
<dbReference type="PANTHER" id="PTHR42779">
    <property type="entry name" value="PROTEIN YNJB"/>
    <property type="match status" value="1"/>
</dbReference>
<evidence type="ECO:0000256" key="2">
    <source>
        <dbReference type="SAM" id="SignalP"/>
    </source>
</evidence>
<reference evidence="3 4" key="1">
    <citation type="submission" date="2016-10" db="EMBL/GenBank/DDBJ databases">
        <authorList>
            <person name="de Groot N.N."/>
        </authorList>
    </citation>
    <scope>NUCLEOTIDE SEQUENCE [LARGE SCALE GENOMIC DNA]</scope>
    <source>
        <strain evidence="4">L7-484,KACC 16230,DSM 25025</strain>
    </source>
</reference>
<evidence type="ECO:0000313" key="3">
    <source>
        <dbReference type="EMBL" id="SDO33689.1"/>
    </source>
</evidence>
<dbReference type="AlphaFoldDB" id="A0A1H0IQD2"/>
<gene>
    <name evidence="3" type="ORF">SAMN05192530_105282</name>
</gene>
<evidence type="ECO:0000256" key="1">
    <source>
        <dbReference type="ARBA" id="ARBA00022764"/>
    </source>
</evidence>